<name>A0A7R8CR06_LEPSM</name>
<evidence type="ECO:0000256" key="2">
    <source>
        <dbReference type="ARBA" id="ARBA00022490"/>
    </source>
</evidence>
<feature type="transmembrane region" description="Helical" evidence="5">
    <location>
        <begin position="83"/>
        <end position="103"/>
    </location>
</feature>
<evidence type="ECO:0000259" key="6">
    <source>
        <dbReference type="Pfam" id="PF12697"/>
    </source>
</evidence>
<evidence type="ECO:0000256" key="5">
    <source>
        <dbReference type="SAM" id="Phobius"/>
    </source>
</evidence>
<keyword evidence="5" id="KW-0472">Membrane</keyword>
<feature type="transmembrane region" description="Helical" evidence="5">
    <location>
        <begin position="193"/>
        <end position="214"/>
    </location>
</feature>
<dbReference type="InterPro" id="IPR000073">
    <property type="entry name" value="AB_hydrolase_1"/>
</dbReference>
<protein>
    <submittedName>
        <fullName evidence="7">ABHD14</fullName>
    </submittedName>
</protein>
<feature type="region of interest" description="Disordered" evidence="4">
    <location>
        <begin position="408"/>
        <end position="432"/>
    </location>
</feature>
<comment type="subcellular location">
    <subcellularLocation>
        <location evidence="1">Cytoplasm</location>
    </subcellularLocation>
</comment>
<evidence type="ECO:0000256" key="4">
    <source>
        <dbReference type="SAM" id="MobiDB-lite"/>
    </source>
</evidence>
<dbReference type="Gene3D" id="3.40.50.1820">
    <property type="entry name" value="alpha/beta hydrolase"/>
    <property type="match status" value="1"/>
</dbReference>
<keyword evidence="5" id="KW-0812">Transmembrane</keyword>
<dbReference type="SUPFAM" id="SSF53474">
    <property type="entry name" value="alpha/beta-Hydrolases"/>
    <property type="match status" value="1"/>
</dbReference>
<dbReference type="PANTHER" id="PTHR46197:SF3">
    <property type="entry name" value="AB HYDROLASE-1 DOMAIN-CONTAINING PROTEIN"/>
    <property type="match status" value="1"/>
</dbReference>
<organism evidence="7 8">
    <name type="scientific">Lepeophtheirus salmonis</name>
    <name type="common">Salmon louse</name>
    <name type="synonym">Caligus salmonis</name>
    <dbReference type="NCBI Taxonomy" id="72036"/>
    <lineage>
        <taxon>Eukaryota</taxon>
        <taxon>Metazoa</taxon>
        <taxon>Ecdysozoa</taxon>
        <taxon>Arthropoda</taxon>
        <taxon>Crustacea</taxon>
        <taxon>Multicrustacea</taxon>
        <taxon>Hexanauplia</taxon>
        <taxon>Copepoda</taxon>
        <taxon>Siphonostomatoida</taxon>
        <taxon>Caligidae</taxon>
        <taxon>Lepeophtheirus</taxon>
    </lineage>
</organism>
<dbReference type="AlphaFoldDB" id="A0A7R8CR06"/>
<keyword evidence="8" id="KW-1185">Reference proteome</keyword>
<keyword evidence="5" id="KW-1133">Transmembrane helix</keyword>
<keyword evidence="2" id="KW-0963">Cytoplasm</keyword>
<dbReference type="GO" id="GO:0005737">
    <property type="term" value="C:cytoplasm"/>
    <property type="evidence" value="ECO:0007669"/>
    <property type="project" value="UniProtKB-SubCell"/>
</dbReference>
<dbReference type="Proteomes" id="UP000675881">
    <property type="component" value="Chromosome 3"/>
</dbReference>
<reference evidence="7" key="1">
    <citation type="submission" date="2021-02" db="EMBL/GenBank/DDBJ databases">
        <authorList>
            <person name="Bekaert M."/>
        </authorList>
    </citation>
    <scope>NUCLEOTIDE SEQUENCE</scope>
    <source>
        <strain evidence="7">IoA-00</strain>
    </source>
</reference>
<evidence type="ECO:0000313" key="8">
    <source>
        <dbReference type="Proteomes" id="UP000675881"/>
    </source>
</evidence>
<dbReference type="InterPro" id="IPR029058">
    <property type="entry name" value="AB_hydrolase_fold"/>
</dbReference>
<evidence type="ECO:0000313" key="7">
    <source>
        <dbReference type="EMBL" id="CAF2898377.1"/>
    </source>
</evidence>
<feature type="compositionally biased region" description="Polar residues" evidence="4">
    <location>
        <begin position="417"/>
        <end position="432"/>
    </location>
</feature>
<dbReference type="Pfam" id="PF12697">
    <property type="entry name" value="Abhydrolase_6"/>
    <property type="match status" value="1"/>
</dbReference>
<evidence type="ECO:0000256" key="3">
    <source>
        <dbReference type="ARBA" id="ARBA00037942"/>
    </source>
</evidence>
<comment type="similarity">
    <text evidence="3">Belongs to the AB hydrolase superfamily. ABHD14 family.</text>
</comment>
<proteinExistence type="inferred from homology"/>
<feature type="transmembrane region" description="Helical" evidence="5">
    <location>
        <begin position="155"/>
        <end position="172"/>
    </location>
</feature>
<gene>
    <name evidence="7" type="ORF">LSAA_8077</name>
</gene>
<dbReference type="OrthoDB" id="10403428at2759"/>
<feature type="transmembrane region" description="Helical" evidence="5">
    <location>
        <begin position="115"/>
        <end position="135"/>
    </location>
</feature>
<feature type="domain" description="AB hydrolase-1" evidence="6">
    <location>
        <begin position="288"/>
        <end position="333"/>
    </location>
</feature>
<accession>A0A7R8CR06</accession>
<dbReference type="PANTHER" id="PTHR46197">
    <property type="entry name" value="PROTEIN ABHD14B-LIKE"/>
    <property type="match status" value="1"/>
</dbReference>
<evidence type="ECO:0000256" key="1">
    <source>
        <dbReference type="ARBA" id="ARBA00004496"/>
    </source>
</evidence>
<sequence>MDVPAINASVPQQRLPLLDNCNLYLGIKTLYFPMRRMMTNQRRANPSLDPLVENEDGSVANGADTLSRWIGYDPEWIRWISPYAQGLAAVFNIALGLVSWWTPKESERYNRLIQLRVFAFCLNILHAYVTGPIIYQQGDDVPLLAPGRIIGLFRLSYLTPGLMAAGVTEVIVEKEQEQTKKKDKNRIHLVFNMKRLSLVFVTVLICFLVISIHAQNIEESGSAEETEMIDWKNINYTQIPIPKDIIEGVKEGSCYRITDDYVDIKGTNVYFKEANPTGGAFLPSGQSIFLLHGAAFTSATWENSIPTLQTLACLGYNVIAIDLPGFGKTRRGPLRGKAFLEKAIKQFFKASKPVVVSPSMSGSFSLPLLVSKPELFGGFIPVAPVATGSFTSDYPRIDVPTMIVFGETDGGARRSNENLSKLPNSSNPQELKNATHPAYLDQPDVWHTMIHNFMLLLS</sequence>
<dbReference type="EMBL" id="HG994582">
    <property type="protein sequence ID" value="CAF2898377.1"/>
    <property type="molecule type" value="Genomic_DNA"/>
</dbReference>